<sequence>MATEHPSGCTVDPEPSAEYERCMQKGADLILENQFSEAINQFDEAVRLRPSSLPLQWQRGLALYYAGRYVEGSGQFEANMSANGSDVEEVVWRWACDIRETDMKTARKRMMVCGDDPRVPMAEILNLFQDGGEDKVLAVLSQAEKDGSKNAKAYASFYVGFYYDLIGDLATALPHLRAAASAPSEDYMGKVFRLHARLVQDDLASQVAVSSIGLEHKFSFVVLGGWQFSSGHHDNFAEEKALQSMEHHRRFGISSIDMGDIYTGVEALVGKHIARCASTGASPQSVIIHTKLVPDLDNLSKVDSNYVKGVLLRSRNRLGICHPLDLVQFHWWDWNVGCHVSAYRHLCSHRPILVKECGVTNYDAQHLRELLSAGLPVASNQVQYSLIDSRVEAHLVPLCRQHDVKLLPYGVLAGGFLSDRWLHQEEPSSQTLENRSLTKYKLMVDEFGGWGAFQHLLALCREIADSHRGDCGISDVAVAYIAQQDCVGGIILGARSKAHIGSTLRAANLKLTSQEIGRISQFLCRTRQGPAGDFYELERERKGRHGQIMRYNLNRVHSDVHLAEVQARIALWEEENTTCDSAARTFLQQLGEELQSFHHGSEYGKLSQQSGETLRALEKKIVQLLPTSI</sequence>
<dbReference type="InterPro" id="IPR019734">
    <property type="entry name" value="TPR_rpt"/>
</dbReference>
<comment type="caution">
    <text evidence="3">The sequence shown here is derived from an EMBL/GenBank/DDBJ whole genome shotgun (WGS) entry which is preliminary data.</text>
</comment>
<dbReference type="Proteomes" id="UP001190700">
    <property type="component" value="Unassembled WGS sequence"/>
</dbReference>
<evidence type="ECO:0000313" key="3">
    <source>
        <dbReference type="EMBL" id="KAK3234802.1"/>
    </source>
</evidence>
<dbReference type="PANTHER" id="PTHR43147:SF2">
    <property type="entry name" value="NADP-DEPENDENT OXIDOREDUCTASE DOMAIN-CONTAINING PROTEIN"/>
    <property type="match status" value="1"/>
</dbReference>
<keyword evidence="1" id="KW-0802">TPR repeat</keyword>
<dbReference type="InterPro" id="IPR036812">
    <property type="entry name" value="NAD(P)_OxRdtase_dom_sf"/>
</dbReference>
<dbReference type="CDD" id="cd19101">
    <property type="entry name" value="AKR_unchar"/>
    <property type="match status" value="1"/>
</dbReference>
<dbReference type="PROSITE" id="PS50005">
    <property type="entry name" value="TPR"/>
    <property type="match status" value="1"/>
</dbReference>
<evidence type="ECO:0000256" key="1">
    <source>
        <dbReference type="PROSITE-ProRule" id="PRU00339"/>
    </source>
</evidence>
<reference evidence="3 4" key="1">
    <citation type="journal article" date="2015" name="Genome Biol. Evol.">
        <title>Comparative Genomics of a Bacterivorous Green Alga Reveals Evolutionary Causalities and Consequences of Phago-Mixotrophic Mode of Nutrition.</title>
        <authorList>
            <person name="Burns J.A."/>
            <person name="Paasch A."/>
            <person name="Narechania A."/>
            <person name="Kim E."/>
        </authorList>
    </citation>
    <scope>NUCLEOTIDE SEQUENCE [LARGE SCALE GENOMIC DNA]</scope>
    <source>
        <strain evidence="3 4">PLY_AMNH</strain>
    </source>
</reference>
<dbReference type="InterPro" id="IPR011990">
    <property type="entry name" value="TPR-like_helical_dom_sf"/>
</dbReference>
<name>A0AAE0EP22_9CHLO</name>
<dbReference type="Pfam" id="PF00248">
    <property type="entry name" value="Aldo_ket_red"/>
    <property type="match status" value="1"/>
</dbReference>
<protein>
    <recommendedName>
        <fullName evidence="2">NADP-dependent oxidoreductase domain-containing protein</fullName>
    </recommendedName>
</protein>
<proteinExistence type="predicted"/>
<dbReference type="SUPFAM" id="SSF51430">
    <property type="entry name" value="NAD(P)-linked oxidoreductase"/>
    <property type="match status" value="1"/>
</dbReference>
<evidence type="ECO:0000313" key="4">
    <source>
        <dbReference type="Proteomes" id="UP001190700"/>
    </source>
</evidence>
<keyword evidence="4" id="KW-1185">Reference proteome</keyword>
<dbReference type="Gene3D" id="3.20.20.100">
    <property type="entry name" value="NADP-dependent oxidoreductase domain"/>
    <property type="match status" value="1"/>
</dbReference>
<feature type="domain" description="NADP-dependent oxidoreductase" evidence="2">
    <location>
        <begin position="222"/>
        <end position="521"/>
    </location>
</feature>
<dbReference type="EMBL" id="LGRX02035456">
    <property type="protein sequence ID" value="KAK3234802.1"/>
    <property type="molecule type" value="Genomic_DNA"/>
</dbReference>
<gene>
    <name evidence="3" type="ORF">CYMTET_54955</name>
</gene>
<evidence type="ECO:0000259" key="2">
    <source>
        <dbReference type="Pfam" id="PF00248"/>
    </source>
</evidence>
<dbReference type="InterPro" id="IPR023210">
    <property type="entry name" value="NADP_OxRdtase_dom"/>
</dbReference>
<organism evidence="3 4">
    <name type="scientific">Cymbomonas tetramitiformis</name>
    <dbReference type="NCBI Taxonomy" id="36881"/>
    <lineage>
        <taxon>Eukaryota</taxon>
        <taxon>Viridiplantae</taxon>
        <taxon>Chlorophyta</taxon>
        <taxon>Pyramimonadophyceae</taxon>
        <taxon>Pyramimonadales</taxon>
        <taxon>Pyramimonadaceae</taxon>
        <taxon>Cymbomonas</taxon>
    </lineage>
</organism>
<dbReference type="Gene3D" id="1.25.40.10">
    <property type="entry name" value="Tetratricopeptide repeat domain"/>
    <property type="match status" value="1"/>
</dbReference>
<dbReference type="AlphaFoldDB" id="A0AAE0EP22"/>
<dbReference type="PANTHER" id="PTHR43147">
    <property type="entry name" value="PROTEIN TAS"/>
    <property type="match status" value="1"/>
</dbReference>
<dbReference type="SUPFAM" id="SSF48452">
    <property type="entry name" value="TPR-like"/>
    <property type="match status" value="1"/>
</dbReference>
<accession>A0AAE0EP22</accession>
<feature type="repeat" description="TPR" evidence="1">
    <location>
        <begin position="19"/>
        <end position="52"/>
    </location>
</feature>